<dbReference type="Ensembl" id="ENSAMET00000032567.1">
    <property type="protein sequence ID" value="ENSAMEP00000027641.1"/>
    <property type="gene ID" value="ENSAMEG00000031334.1"/>
</dbReference>
<name>A0A7N5JME3_AILME</name>
<organism evidence="2 3">
    <name type="scientific">Ailuropoda melanoleuca</name>
    <name type="common">Giant panda</name>
    <dbReference type="NCBI Taxonomy" id="9646"/>
    <lineage>
        <taxon>Eukaryota</taxon>
        <taxon>Metazoa</taxon>
        <taxon>Chordata</taxon>
        <taxon>Craniata</taxon>
        <taxon>Vertebrata</taxon>
        <taxon>Euteleostomi</taxon>
        <taxon>Mammalia</taxon>
        <taxon>Eutheria</taxon>
        <taxon>Laurasiatheria</taxon>
        <taxon>Carnivora</taxon>
        <taxon>Caniformia</taxon>
        <taxon>Ursidae</taxon>
        <taxon>Ailuropoda</taxon>
    </lineage>
</organism>
<feature type="region of interest" description="Disordered" evidence="1">
    <location>
        <begin position="56"/>
        <end position="76"/>
    </location>
</feature>
<accession>A0A7N5JME3</accession>
<reference evidence="2" key="2">
    <citation type="submission" date="2025-08" db="UniProtKB">
        <authorList>
            <consortium name="Ensembl"/>
        </authorList>
    </citation>
    <scope>IDENTIFICATION</scope>
</reference>
<dbReference type="GeneTree" id="ENSGT01030000240299"/>
<evidence type="ECO:0000256" key="1">
    <source>
        <dbReference type="SAM" id="MobiDB-lite"/>
    </source>
</evidence>
<dbReference type="Proteomes" id="UP000008912">
    <property type="component" value="Unassembled WGS sequence"/>
</dbReference>
<reference evidence="2" key="3">
    <citation type="submission" date="2025-09" db="UniProtKB">
        <authorList>
            <consortium name="Ensembl"/>
        </authorList>
    </citation>
    <scope>IDENTIFICATION</scope>
</reference>
<dbReference type="InParanoid" id="A0A7N5JME3"/>
<protein>
    <submittedName>
        <fullName evidence="2">Uncharacterized protein</fullName>
    </submittedName>
</protein>
<dbReference type="AlphaFoldDB" id="A0A7N5JME3"/>
<evidence type="ECO:0000313" key="3">
    <source>
        <dbReference type="Proteomes" id="UP000008912"/>
    </source>
</evidence>
<feature type="compositionally biased region" description="Basic and acidic residues" evidence="1">
    <location>
        <begin position="62"/>
        <end position="76"/>
    </location>
</feature>
<evidence type="ECO:0000313" key="2">
    <source>
        <dbReference type="Ensembl" id="ENSAMEP00000027641.1"/>
    </source>
</evidence>
<reference evidence="2 3" key="1">
    <citation type="journal article" date="2010" name="Nature">
        <title>The sequence and de novo assembly of the giant panda genome.</title>
        <authorList>
            <person name="Li R."/>
            <person name="Fan W."/>
            <person name="Tian G."/>
            <person name="Zhu H."/>
            <person name="He L."/>
            <person name="Cai J."/>
            <person name="Huang Q."/>
            <person name="Cai Q."/>
            <person name="Li B."/>
            <person name="Bai Y."/>
            <person name="Zhang Z."/>
            <person name="Zhang Y."/>
            <person name="Wang W."/>
            <person name="Li J."/>
            <person name="Wei F."/>
            <person name="Li H."/>
            <person name="Jian M."/>
            <person name="Li J."/>
            <person name="Zhang Z."/>
            <person name="Nielsen R."/>
            <person name="Li D."/>
            <person name="Gu W."/>
            <person name="Yang Z."/>
            <person name="Xuan Z."/>
            <person name="Ryder O.A."/>
            <person name="Leung F.C."/>
            <person name="Zhou Y."/>
            <person name="Cao J."/>
            <person name="Sun X."/>
            <person name="Fu Y."/>
            <person name="Fang X."/>
            <person name="Guo X."/>
            <person name="Wang B."/>
            <person name="Hou R."/>
            <person name="Shen F."/>
            <person name="Mu B."/>
            <person name="Ni P."/>
            <person name="Lin R."/>
            <person name="Qian W."/>
            <person name="Wang G."/>
            <person name="Yu C."/>
            <person name="Nie W."/>
            <person name="Wang J."/>
            <person name="Wu Z."/>
            <person name="Liang H."/>
            <person name="Min J."/>
            <person name="Wu Q."/>
            <person name="Cheng S."/>
            <person name="Ruan J."/>
            <person name="Wang M."/>
            <person name="Shi Z."/>
            <person name="Wen M."/>
            <person name="Liu B."/>
            <person name="Ren X."/>
            <person name="Zheng H."/>
            <person name="Dong D."/>
            <person name="Cook K."/>
            <person name="Shan G."/>
            <person name="Zhang H."/>
            <person name="Kosiol C."/>
            <person name="Xie X."/>
            <person name="Lu Z."/>
            <person name="Zheng H."/>
            <person name="Li Y."/>
            <person name="Steiner C.C."/>
            <person name="Lam T.T."/>
            <person name="Lin S."/>
            <person name="Zhang Q."/>
            <person name="Li G."/>
            <person name="Tian J."/>
            <person name="Gong T."/>
            <person name="Liu H."/>
            <person name="Zhang D."/>
            <person name="Fang L."/>
            <person name="Ye C."/>
            <person name="Zhang J."/>
            <person name="Hu W."/>
            <person name="Xu A."/>
            <person name="Ren Y."/>
            <person name="Zhang G."/>
            <person name="Bruford M.W."/>
            <person name="Li Q."/>
            <person name="Ma L."/>
            <person name="Guo Y."/>
            <person name="An N."/>
            <person name="Hu Y."/>
            <person name="Zheng Y."/>
            <person name="Shi Y."/>
            <person name="Li Z."/>
            <person name="Liu Q."/>
            <person name="Chen Y."/>
            <person name="Zhao J."/>
            <person name="Qu N."/>
            <person name="Zhao S."/>
            <person name="Tian F."/>
            <person name="Wang X."/>
            <person name="Wang H."/>
            <person name="Xu L."/>
            <person name="Liu X."/>
            <person name="Vinar T."/>
            <person name="Wang Y."/>
            <person name="Lam T.W."/>
            <person name="Yiu S.M."/>
            <person name="Liu S."/>
            <person name="Zhang H."/>
            <person name="Li D."/>
            <person name="Huang Y."/>
            <person name="Wang X."/>
            <person name="Yang G."/>
            <person name="Jiang Z."/>
            <person name="Wang J."/>
            <person name="Qin N."/>
            <person name="Li L."/>
            <person name="Li J."/>
            <person name="Bolund L."/>
            <person name="Kristiansen K."/>
            <person name="Wong G.K."/>
            <person name="Olson M."/>
            <person name="Zhang X."/>
            <person name="Li S."/>
            <person name="Yang H."/>
            <person name="Wang J."/>
            <person name="Wang J."/>
        </authorList>
    </citation>
    <scope>NUCLEOTIDE SEQUENCE [LARGE SCALE GENOMIC DNA]</scope>
</reference>
<keyword evidence="3" id="KW-1185">Reference proteome</keyword>
<proteinExistence type="predicted"/>
<sequence>VSPQTHVHASEGVKDAFARASKGKYRLLELSIKNEKLGTGSCSDSLISMSRAPKTMSVVHEQGSESRKREVSLLLG</sequence>